<dbReference type="Gene3D" id="3.40.50.2300">
    <property type="match status" value="2"/>
</dbReference>
<keyword evidence="3" id="KW-1185">Reference proteome</keyword>
<protein>
    <submittedName>
        <fullName evidence="2">Monosaccharide ABC transporter substrate-binding protein (CUT2 family)</fullName>
    </submittedName>
</protein>
<feature type="domain" description="Periplasmic binding protein" evidence="1">
    <location>
        <begin position="74"/>
        <end position="336"/>
    </location>
</feature>
<dbReference type="InterPro" id="IPR028082">
    <property type="entry name" value="Peripla_BP_I"/>
</dbReference>
<dbReference type="Proteomes" id="UP000295110">
    <property type="component" value="Unassembled WGS sequence"/>
</dbReference>
<dbReference type="SUPFAM" id="SSF53822">
    <property type="entry name" value="Periplasmic binding protein-like I"/>
    <property type="match status" value="1"/>
</dbReference>
<accession>A0A4R3UN17</accession>
<evidence type="ECO:0000313" key="3">
    <source>
        <dbReference type="Proteomes" id="UP000295110"/>
    </source>
</evidence>
<comment type="caution">
    <text evidence="2">The sequence shown here is derived from an EMBL/GenBank/DDBJ whole genome shotgun (WGS) entry which is preliminary data.</text>
</comment>
<dbReference type="Pfam" id="PF13407">
    <property type="entry name" value="Peripla_BP_4"/>
    <property type="match status" value="1"/>
</dbReference>
<gene>
    <name evidence="2" type="ORF">EV671_102067</name>
</gene>
<dbReference type="AlphaFoldDB" id="A0A4R3UN17"/>
<dbReference type="RefSeq" id="WP_165917603.1">
    <property type="nucleotide sequence ID" value="NZ_CBCSGL010000014.1"/>
</dbReference>
<sequence>MIGLDLVKPGSWKRLDLRVRAGALAAALARATCRSSVGSGGRRRAGAALLIAVLISGPSFSNEAPPNTPSKKVVFLAQDLRNGGIVAAFRSFQEAAKEVGWAVSLVNLQGNTQMLRTRFTELAAGKFDAIVLGGADERAVADLATLLDHPGKPRTVVVGWHASDKPGPGQLVFTNVTTDPALVAEMAVSYLVRTALDHAGVVLFNDSRFAIANYKTQHMIDALQHCKVCEVLAVEDIPISEAGERMAGTIKRLQSRWGKRWTHVLAINDVYLDSINFPEALIGRADLVGVAAGDGSRTALTRIRTGRSKQAATVAEPVGLQGWQLVDELIRAFSGEPPSGSVGKPVLVTAEMLRDRPDWDLQLGAGEQEAFRRRWHDRH</sequence>
<dbReference type="InterPro" id="IPR025997">
    <property type="entry name" value="SBP_2_dom"/>
</dbReference>
<organism evidence="2 3">
    <name type="scientific">Roseateles saccharophilus</name>
    <name type="common">Pseudomonas saccharophila</name>
    <dbReference type="NCBI Taxonomy" id="304"/>
    <lineage>
        <taxon>Bacteria</taxon>
        <taxon>Pseudomonadati</taxon>
        <taxon>Pseudomonadota</taxon>
        <taxon>Betaproteobacteria</taxon>
        <taxon>Burkholderiales</taxon>
        <taxon>Sphaerotilaceae</taxon>
        <taxon>Roseateles</taxon>
    </lineage>
</organism>
<evidence type="ECO:0000259" key="1">
    <source>
        <dbReference type="Pfam" id="PF13407"/>
    </source>
</evidence>
<reference evidence="2 3" key="1">
    <citation type="submission" date="2019-03" db="EMBL/GenBank/DDBJ databases">
        <title>Genomic Encyclopedia of Type Strains, Phase IV (KMG-IV): sequencing the most valuable type-strain genomes for metagenomic binning, comparative biology and taxonomic classification.</title>
        <authorList>
            <person name="Goeker M."/>
        </authorList>
    </citation>
    <scope>NUCLEOTIDE SEQUENCE [LARGE SCALE GENOMIC DNA]</scope>
    <source>
        <strain evidence="2 3">DSM 654</strain>
    </source>
</reference>
<dbReference type="EMBL" id="SMBU01000020">
    <property type="protein sequence ID" value="TCU93106.1"/>
    <property type="molecule type" value="Genomic_DNA"/>
</dbReference>
<evidence type="ECO:0000313" key="2">
    <source>
        <dbReference type="EMBL" id="TCU93106.1"/>
    </source>
</evidence>
<proteinExistence type="predicted"/>
<name>A0A4R3UN17_ROSSA</name>